<dbReference type="EMBL" id="MH910037">
    <property type="protein sequence ID" value="AYR01008.1"/>
    <property type="molecule type" value="Genomic_DNA"/>
</dbReference>
<dbReference type="Gene3D" id="3.40.630.30">
    <property type="match status" value="1"/>
</dbReference>
<gene>
    <name evidence="1" type="primary">39</name>
    <name evidence="1" type="ORF">PBI_ISOLDE_39</name>
</gene>
<protein>
    <submittedName>
        <fullName evidence="1">Uncharacterized protein</fullName>
    </submittedName>
</protein>
<name>A0A3G3M4S5_9CAUD</name>
<dbReference type="KEGG" id="vg:77932005"/>
<sequence length="174" mass="19769">MLDLVEAEFKHRQYLQQFWCGPIPFRKAKKRRTPHPEQYAIEVQSIVRNLGPRAAYPERMHLCYAEDLGLVKSVGWAKFLESTDGHHLAIFLVLATHLVFTRQGAGQQMYTHVVNDLIGLAQDAAAFESLTVTALVHPDNAACKALLTLNGWQFSEMDVDELHEEWALVVQVED</sequence>
<proteinExistence type="predicted"/>
<dbReference type="RefSeq" id="YP_010656128.1">
    <property type="nucleotide sequence ID" value="NC_070835.1"/>
</dbReference>
<keyword evidence="2" id="KW-1185">Reference proteome</keyword>
<dbReference type="GeneID" id="77932005"/>
<reference evidence="1 2" key="1">
    <citation type="submission" date="2018-09" db="EMBL/GenBank/DDBJ databases">
        <authorList>
            <person name="Zack K."/>
            <person name="Stoner T.H."/>
            <person name="Garlena R.A."/>
            <person name="Russell D.A."/>
            <person name="Pope W.H."/>
            <person name="Jacobs-Sera D."/>
            <person name="Hatfull G.F."/>
        </authorList>
    </citation>
    <scope>NUCLEOTIDE SEQUENCE [LARGE SCALE GENOMIC DNA]</scope>
</reference>
<accession>A0A3G3M4S5</accession>
<evidence type="ECO:0000313" key="2">
    <source>
        <dbReference type="Proteomes" id="UP000279087"/>
    </source>
</evidence>
<evidence type="ECO:0000313" key="1">
    <source>
        <dbReference type="EMBL" id="AYR01008.1"/>
    </source>
</evidence>
<dbReference type="Proteomes" id="UP000279087">
    <property type="component" value="Segment"/>
</dbReference>
<organism evidence="1 2">
    <name type="scientific">Arthrobacter phage Isolde</name>
    <dbReference type="NCBI Taxonomy" id="2419610"/>
    <lineage>
        <taxon>Viruses</taxon>
        <taxon>Duplodnaviria</taxon>
        <taxon>Heunggongvirae</taxon>
        <taxon>Uroviricota</taxon>
        <taxon>Caudoviricetes</taxon>
        <taxon>Isoldevirus</taxon>
        <taxon>Isoldevirus isolde</taxon>
    </lineage>
</organism>